<dbReference type="VEuPathDB" id="FungiDB:SOCG_00288"/>
<evidence type="ECO:0000256" key="1">
    <source>
        <dbReference type="ARBA" id="ARBA00022658"/>
    </source>
</evidence>
<dbReference type="Gene3D" id="1.10.840.10">
    <property type="entry name" value="Ras guanine-nucleotide exchange factors catalytic domain"/>
    <property type="match status" value="1"/>
</dbReference>
<dbReference type="RefSeq" id="XP_013018162.1">
    <property type="nucleotide sequence ID" value="XM_013162708.1"/>
</dbReference>
<keyword evidence="7" id="KW-1185">Reference proteome</keyword>
<dbReference type="GO" id="GO:0005886">
    <property type="term" value="C:plasma membrane"/>
    <property type="evidence" value="ECO:0007669"/>
    <property type="project" value="TreeGrafter"/>
</dbReference>
<accession>S9R2B2</accession>
<dbReference type="InterPro" id="IPR036964">
    <property type="entry name" value="RASGEF_cat_dom_sf"/>
</dbReference>
<protein>
    <submittedName>
        <fullName evidence="6">Exchange factor Cdc25p-like protein</fullName>
    </submittedName>
</protein>
<dbReference type="InterPro" id="IPR008937">
    <property type="entry name" value="Ras-like_GEF"/>
</dbReference>
<dbReference type="InterPro" id="IPR000651">
    <property type="entry name" value="Ras-like_Gua-exchang_fac_N"/>
</dbReference>
<dbReference type="PROSITE" id="PS00720">
    <property type="entry name" value="RASGEF"/>
    <property type="match status" value="1"/>
</dbReference>
<dbReference type="InterPro" id="IPR023578">
    <property type="entry name" value="Ras_GEF_dom_sf"/>
</dbReference>
<dbReference type="HOGENOM" id="CLU_302305_0_0_1"/>
<keyword evidence="1 2" id="KW-0344">Guanine-nucleotide releasing factor</keyword>
<dbReference type="OMA" id="NLWVQKY"/>
<dbReference type="InterPro" id="IPR019804">
    <property type="entry name" value="Ras_G-nucl-exch_fac_CS"/>
</dbReference>
<sequence>MKKNFRKVKLKLQNPLQLGSNDQNHSKPNTPVSLTFSSSASPSPSSYGYTSPGFRTDSFSATGNSGFANDDFGSPSPSLDSPMNSPPLPTPSSDDRSQYGNYFHSVSKTESTSPHKDLFQSGSESYPLDDFGVPMFLSGKSHGYPVSACPQSSTSSQPKIRPSTFMSSASSFPQYNIDTSSSVNSLPLSNNLVLQKHEGLDLYAQYERISFLFSHIFYSLKCGELDHVPYCVHSVQRELFSLFDSTGVFYFLLHNTPRGSETGSSIYVFFERLFPHLSRLALLADLKSVNFARGILIPMLSSCTEKLFYILQSFMITCANNSSYLRLYTNSIAFVEDIPTAENGPGNGLANSADDARFLSSASTLSSLDTYLYFLFQICVESMEKLKSETSIVDDNLIDDICYPLISQCKEVLTCIEKWNLSTLVDSSNDNSLHLFLTRKQICFDLIVELTCFFQEIDLGNIDKQSIIMRIASIGLNYQQLFETIFSLVKGQAFVDCDNTDFLCNSFKNSFADESYEPETLRLSLNMDSPSEISRSSGYTAVSSGSRESFTIWRWSRRLSTLLDDISDEPLIINNNKLRGGTLSALVNYLVANVHMDKEFRHIFLLTYRSFVTANELLSLLIMKYHSSIPPDITEDKLSIWKKKDLIKKKNICTVMNLWVQKYFAEDLNSKRVLVCLSELSAFVRDFVIPSFHIGTVILEEIDNLWKEPEVPEPINQVATVNVFAYSPKDFAIQATIIEFDCFKSIPTSEWINKRWLDHRSCSAIRDSINFSNCFTFWIINCILERKNVKARAFVISYFIQVAYECLAIHNFSTLIAIVSALNSAPVYRLRAAYKQVSLDDTNKLKGLQEVVESKKNFVAYRTLIKQIELPCVPFLGVFLSDLTFIDEGNSEIIDGFPHLINFSKRQRICSVVDEICSFQSVFYNYDENERFTNTIRRHCRRVNQDLSDLFDKSLSIEPRGS</sequence>
<dbReference type="SMART" id="SM00147">
    <property type="entry name" value="RasGEF"/>
    <property type="match status" value="1"/>
</dbReference>
<dbReference type="GO" id="GO:0007163">
    <property type="term" value="P:establishment or maintenance of cell polarity"/>
    <property type="evidence" value="ECO:0007669"/>
    <property type="project" value="EnsemblFungi"/>
</dbReference>
<dbReference type="GO" id="GO:0007265">
    <property type="term" value="P:Ras protein signal transduction"/>
    <property type="evidence" value="ECO:0007669"/>
    <property type="project" value="TreeGrafter"/>
</dbReference>
<feature type="compositionally biased region" description="Polar residues" evidence="3">
    <location>
        <begin position="57"/>
        <end position="67"/>
    </location>
</feature>
<dbReference type="Gene3D" id="1.20.870.10">
    <property type="entry name" value="Son of sevenless (SoS) protein Chain: S domain 1"/>
    <property type="match status" value="1"/>
</dbReference>
<dbReference type="GO" id="GO:0005085">
    <property type="term" value="F:guanyl-nucleotide exchange factor activity"/>
    <property type="evidence" value="ECO:0007669"/>
    <property type="project" value="UniProtKB-KW"/>
</dbReference>
<evidence type="ECO:0000259" key="5">
    <source>
        <dbReference type="PROSITE" id="PS50212"/>
    </source>
</evidence>
<feature type="compositionally biased region" description="Basic residues" evidence="3">
    <location>
        <begin position="1"/>
        <end position="10"/>
    </location>
</feature>
<gene>
    <name evidence="6" type="ORF">SOCG_00288</name>
</gene>
<evidence type="ECO:0000313" key="7">
    <source>
        <dbReference type="Proteomes" id="UP000016088"/>
    </source>
</evidence>
<dbReference type="InterPro" id="IPR001895">
    <property type="entry name" value="RASGEF_cat_dom"/>
</dbReference>
<dbReference type="Pfam" id="PF00618">
    <property type="entry name" value="RasGEF_N"/>
    <property type="match status" value="1"/>
</dbReference>
<dbReference type="CDD" id="cd06224">
    <property type="entry name" value="REM"/>
    <property type="match status" value="1"/>
</dbReference>
<dbReference type="PANTHER" id="PTHR23113">
    <property type="entry name" value="GUANINE NUCLEOTIDE EXCHANGE FACTOR"/>
    <property type="match status" value="1"/>
</dbReference>
<dbReference type="EMBL" id="KE503207">
    <property type="protein sequence ID" value="EPX72525.1"/>
    <property type="molecule type" value="Genomic_DNA"/>
</dbReference>
<dbReference type="CDD" id="cd00155">
    <property type="entry name" value="RasGEF"/>
    <property type="match status" value="1"/>
</dbReference>
<dbReference type="GeneID" id="25029272"/>
<evidence type="ECO:0000256" key="2">
    <source>
        <dbReference type="PROSITE-ProRule" id="PRU00168"/>
    </source>
</evidence>
<dbReference type="AlphaFoldDB" id="S9R2B2"/>
<dbReference type="SMART" id="SM00229">
    <property type="entry name" value="RasGEFN"/>
    <property type="match status" value="1"/>
</dbReference>
<feature type="compositionally biased region" description="Low complexity" evidence="3">
    <location>
        <begin position="33"/>
        <end position="54"/>
    </location>
</feature>
<dbReference type="PROSITE" id="PS50212">
    <property type="entry name" value="RASGEF_NTER"/>
    <property type="match status" value="1"/>
</dbReference>
<dbReference type="SUPFAM" id="SSF48366">
    <property type="entry name" value="Ras GEF"/>
    <property type="match status" value="1"/>
</dbReference>
<feature type="region of interest" description="Disordered" evidence="3">
    <location>
        <begin position="1"/>
        <end position="100"/>
    </location>
</feature>
<organism evidence="6 7">
    <name type="scientific">Schizosaccharomyces octosporus (strain yFS286)</name>
    <name type="common">Fission yeast</name>
    <name type="synonym">Octosporomyces octosporus</name>
    <dbReference type="NCBI Taxonomy" id="483514"/>
    <lineage>
        <taxon>Eukaryota</taxon>
        <taxon>Fungi</taxon>
        <taxon>Dikarya</taxon>
        <taxon>Ascomycota</taxon>
        <taxon>Taphrinomycotina</taxon>
        <taxon>Schizosaccharomycetes</taxon>
        <taxon>Schizosaccharomycetales</taxon>
        <taxon>Schizosaccharomycetaceae</taxon>
        <taxon>Schizosaccharomyces</taxon>
    </lineage>
</organism>
<evidence type="ECO:0000256" key="3">
    <source>
        <dbReference type="SAM" id="MobiDB-lite"/>
    </source>
</evidence>
<evidence type="ECO:0000259" key="4">
    <source>
        <dbReference type="PROSITE" id="PS50009"/>
    </source>
</evidence>
<feature type="domain" description="N-terminal Ras-GEF" evidence="5">
    <location>
        <begin position="574"/>
        <end position="706"/>
    </location>
</feature>
<dbReference type="PANTHER" id="PTHR23113:SF371">
    <property type="entry name" value="RAS GUANINE NUCLEOTIDE EXCHANGE FACTOR EFC25"/>
    <property type="match status" value="1"/>
</dbReference>
<dbReference type="Proteomes" id="UP000016088">
    <property type="component" value="Unassembled WGS sequence"/>
</dbReference>
<dbReference type="Pfam" id="PF00617">
    <property type="entry name" value="RasGEF"/>
    <property type="match status" value="1"/>
</dbReference>
<name>S9R2B2_SCHOY</name>
<feature type="compositionally biased region" description="Polar residues" evidence="3">
    <location>
        <begin position="14"/>
        <end position="32"/>
    </location>
</feature>
<dbReference type="OrthoDB" id="546434at2759"/>
<dbReference type="eggNOG" id="KOG3417">
    <property type="taxonomic scope" value="Eukaryota"/>
</dbReference>
<feature type="domain" description="Ras-GEF" evidence="4">
    <location>
        <begin position="727"/>
        <end position="960"/>
    </location>
</feature>
<proteinExistence type="predicted"/>
<dbReference type="PROSITE" id="PS50009">
    <property type="entry name" value="RASGEF_CAT"/>
    <property type="match status" value="1"/>
</dbReference>
<evidence type="ECO:0000313" key="6">
    <source>
        <dbReference type="EMBL" id="EPX72525.1"/>
    </source>
</evidence>
<reference evidence="6 7" key="1">
    <citation type="journal article" date="2011" name="Science">
        <title>Comparative functional genomics of the fission yeasts.</title>
        <authorList>
            <person name="Rhind N."/>
            <person name="Chen Z."/>
            <person name="Yassour M."/>
            <person name="Thompson D.A."/>
            <person name="Haas B.J."/>
            <person name="Habib N."/>
            <person name="Wapinski I."/>
            <person name="Roy S."/>
            <person name="Lin M.F."/>
            <person name="Heiman D.I."/>
            <person name="Young S.K."/>
            <person name="Furuya K."/>
            <person name="Guo Y."/>
            <person name="Pidoux A."/>
            <person name="Chen H.M."/>
            <person name="Robbertse B."/>
            <person name="Goldberg J.M."/>
            <person name="Aoki K."/>
            <person name="Bayne E.H."/>
            <person name="Berlin A.M."/>
            <person name="Desjardins C.A."/>
            <person name="Dobbs E."/>
            <person name="Dukaj L."/>
            <person name="Fan L."/>
            <person name="FitzGerald M.G."/>
            <person name="French C."/>
            <person name="Gujja S."/>
            <person name="Hansen K."/>
            <person name="Keifenheim D."/>
            <person name="Levin J.Z."/>
            <person name="Mosher R.A."/>
            <person name="Mueller C.A."/>
            <person name="Pfiffner J."/>
            <person name="Priest M."/>
            <person name="Russ C."/>
            <person name="Smialowska A."/>
            <person name="Swoboda P."/>
            <person name="Sykes S.M."/>
            <person name="Vaughn M."/>
            <person name="Vengrova S."/>
            <person name="Yoder R."/>
            <person name="Zeng Q."/>
            <person name="Allshire R."/>
            <person name="Baulcombe D."/>
            <person name="Birren B.W."/>
            <person name="Brown W."/>
            <person name="Ekwall K."/>
            <person name="Kellis M."/>
            <person name="Leatherwood J."/>
            <person name="Levin H."/>
            <person name="Margalit H."/>
            <person name="Martienssen R."/>
            <person name="Nieduszynski C.A."/>
            <person name="Spatafora J.W."/>
            <person name="Friedman N."/>
            <person name="Dalgaard J.Z."/>
            <person name="Baumann P."/>
            <person name="Niki H."/>
            <person name="Regev A."/>
            <person name="Nusbaum C."/>
        </authorList>
    </citation>
    <scope>NUCLEOTIDE SEQUENCE [LARGE SCALE GENOMIC DNA]</scope>
    <source>
        <strain evidence="7">yFS286</strain>
    </source>
</reference>